<dbReference type="RefSeq" id="WP_377913436.1">
    <property type="nucleotide sequence ID" value="NZ_JBHSKS010000004.1"/>
</dbReference>
<dbReference type="NCBIfam" id="TIGR04183">
    <property type="entry name" value="Por_Secre_tail"/>
    <property type="match status" value="1"/>
</dbReference>
<dbReference type="Gene3D" id="2.60.40.2700">
    <property type="match status" value="1"/>
</dbReference>
<feature type="compositionally biased region" description="Low complexity" evidence="1">
    <location>
        <begin position="174"/>
        <end position="187"/>
    </location>
</feature>
<dbReference type="InterPro" id="IPR049304">
    <property type="entry name" value="Gly_rich_dom"/>
</dbReference>
<accession>A0ABW0BU79</accession>
<name>A0ABW0BU79_9BACT</name>
<evidence type="ECO:0000313" key="3">
    <source>
        <dbReference type="EMBL" id="MFC5191409.1"/>
    </source>
</evidence>
<feature type="compositionally biased region" description="Gly residues" evidence="1">
    <location>
        <begin position="1148"/>
        <end position="1161"/>
    </location>
</feature>
<feature type="region of interest" description="Disordered" evidence="1">
    <location>
        <begin position="1266"/>
        <end position="1355"/>
    </location>
</feature>
<feature type="compositionally biased region" description="Gly residues" evidence="1">
    <location>
        <begin position="1340"/>
        <end position="1352"/>
    </location>
</feature>
<feature type="compositionally biased region" description="Polar residues" evidence="1">
    <location>
        <begin position="1062"/>
        <end position="1081"/>
    </location>
</feature>
<feature type="compositionally biased region" description="Low complexity" evidence="1">
    <location>
        <begin position="1105"/>
        <end position="1120"/>
    </location>
</feature>
<feature type="region of interest" description="Disordered" evidence="1">
    <location>
        <begin position="1056"/>
        <end position="1161"/>
    </location>
</feature>
<sequence length="1678" mass="166657">MKTLRQLFQNIFKTAPLLMGLGIILLFSRNVFGQSQTFSATGAVQQFTVPAGVTSITVEAWGGGGRGSSGSNRGGGGGGGGYSRSILSVTPGQTLNLYVGRGSTTTGAGEDSYFINLTTIRARGGNSTDSNTGANGALIGVGDITYTGGRGADGETGGSARSGGGGSSAGNGNDGISATNQNGAIAPPGGGNGGNGRVNDGAGSPGNFPGGGGGGRYGNSGTGGSGANGQIIVSWCLISLTSSPASPNQTLCSGSPIAPIEYAFTGVTGITNQLMPAGLTATYSGDVLNGTLRIIGTPPTAPGIYPYEVVLQGNCSGTVISGSIRISENNSFDPISEDDFCLGSPISGITQATFRATGIGTPTGLPPGISASWNANQILFTGTPTATGTYNYSIPLTGGCGTVNATGTIRVNDVLAITNPQLGAQALCVGNSFTPLSVGTGFGYSYQWFENTTSSNTGGTPISGANSNSYTPSSSTAGTQRYYYVEITGFCGGSIKSNPSGLIETLSGNTVSAAPTPTTVCINSAIPTITHTTTGATGILNNGVGGANGLPTGVSATWLGNTISITGTPTVSGTFNYSIPLTGGCGTVNATGTITVNAQPSAIPLSGFTTNQSRCINVSPGFSALSVEARPGFSYQWYLNTSGTIDPGTDTPVGTNSNSYSPLNDGSVPASSRYYVVVSSNTSCGTASISALSGVFTVNPLPTVLFEPTQPSGSHCVDTNLTYTTQSGQSNYLWTIPGVANTDYTIVSGGNSTSNWVTIKWLTPGNKSISVNYISPSGCTASSPTFSNTITVQKNTVAAPSLPLSACSDGTFITINLITSGATGIGTPVVLPNGLNATLSGNMLTISGTVDPLLVPPGNYTYNIPLTGGCGTVSASGSIEVQPAYQLTSTTSVAPSASGGLARVTITGNPSILTNGTYEVTYDFGLANSALGTRTASVSVTNGRGTFNTIPIPNDQLTSLTITSIRKTNVSTSCPTPISNNNETFFGFGDTAFPDGGIFYVPAGIFEITVKVWGGGGGGARNDGGGGGGSGYSEVTIAVVPGSTLYLYVGNGGAGATNSSAPQNGQPSYVSRTPNPTNPETGSVAYASGGIAANGTTGGNGGQGNNRPGNQGQNGVLGTSAGRGGNGGAPGSQGGNSGVGNNADGANGTLGGGGGGARGNGDGGTGGKGLVVVSYGLPPVGPCFVVLDDGARSGNTIIEFTCSGVWQAPEGLIEFTVTSVGGGGGGGRGKAAGGGGAGGFAQETINVNATFGLPANSNFNVTVGQGGQGASDLSQRGGKGGNSSVTGTVDGVSRTIAPVEGGGGGGSTNSINGGSGESGASGGGGAYDDNVNGLDDRNNGGNGSSGFSGGGVQKKTFTNDINKGAAAGGGGGGAAGPGLNGGASGAGNASGGNGGPGLSYVIGTTTYYRNGGGGGNGFNFEGNSLQQAPGLGGTFSGIPLGGDGSVNGIGGAGVARTGSGGGSGISGGGTGGSGRVFITYPVFRILPLDYLYFNAKYDPADREGNLSWAVTKEWENSHFEVERSINNVQHWNKIGEVSGKGYSDKVTEYRYIDKTIPAAGGTIFYRLKQVNLSGSYFYTETRAIQVDPILGTSSWVVYPNPTSGIGFKLELISDDQLLEGDVTATVSSVLGQVEYFNDPDISRLSSRLGSYLQTKAAGIYILTLNWSGKTESFRIIKR</sequence>
<comment type="caution">
    <text evidence="3">The sequence shown here is derived from an EMBL/GenBank/DDBJ whole genome shotgun (WGS) entry which is preliminary data.</text>
</comment>
<feature type="compositionally biased region" description="Gly residues" evidence="1">
    <location>
        <begin position="1300"/>
        <end position="1326"/>
    </location>
</feature>
<organism evidence="3 4">
    <name type="scientific">Algoriphagus aquatilis</name>
    <dbReference type="NCBI Taxonomy" id="490186"/>
    <lineage>
        <taxon>Bacteria</taxon>
        <taxon>Pseudomonadati</taxon>
        <taxon>Bacteroidota</taxon>
        <taxon>Cytophagia</taxon>
        <taxon>Cytophagales</taxon>
        <taxon>Cyclobacteriaceae</taxon>
        <taxon>Algoriphagus</taxon>
    </lineage>
</organism>
<dbReference type="Pfam" id="PF21722">
    <property type="entry name" value="Gly_rich_2"/>
    <property type="match status" value="3"/>
</dbReference>
<feature type="region of interest" description="Disordered" evidence="1">
    <location>
        <begin position="150"/>
        <end position="221"/>
    </location>
</feature>
<feature type="compositionally biased region" description="Gly residues" evidence="1">
    <location>
        <begin position="150"/>
        <end position="173"/>
    </location>
</feature>
<evidence type="ECO:0000313" key="4">
    <source>
        <dbReference type="Proteomes" id="UP001596163"/>
    </source>
</evidence>
<feature type="compositionally biased region" description="Gly residues" evidence="1">
    <location>
        <begin position="62"/>
        <end position="82"/>
    </location>
</feature>
<keyword evidence="4" id="KW-1185">Reference proteome</keyword>
<proteinExistence type="predicted"/>
<dbReference type="Proteomes" id="UP001596163">
    <property type="component" value="Unassembled WGS sequence"/>
</dbReference>
<feature type="region of interest" description="Disordered" evidence="1">
    <location>
        <begin position="62"/>
        <end position="83"/>
    </location>
</feature>
<evidence type="ECO:0000256" key="1">
    <source>
        <dbReference type="SAM" id="MobiDB-lite"/>
    </source>
</evidence>
<feature type="compositionally biased region" description="Low complexity" evidence="1">
    <location>
        <begin position="197"/>
        <end position="207"/>
    </location>
</feature>
<protein>
    <submittedName>
        <fullName evidence="3">Glycine-rich domain-containing protein</fullName>
    </submittedName>
</protein>
<feature type="domain" description="Glycine-rich" evidence="2">
    <location>
        <begin position="1205"/>
        <end position="1480"/>
    </location>
</feature>
<feature type="domain" description="Glycine-rich" evidence="2">
    <location>
        <begin position="42"/>
        <end position="235"/>
    </location>
</feature>
<evidence type="ECO:0000259" key="2">
    <source>
        <dbReference type="Pfam" id="PF21722"/>
    </source>
</evidence>
<dbReference type="InterPro" id="IPR026444">
    <property type="entry name" value="Secre_tail"/>
</dbReference>
<feature type="domain" description="Glycine-rich" evidence="2">
    <location>
        <begin position="1000"/>
        <end position="1175"/>
    </location>
</feature>
<dbReference type="EMBL" id="JBHSKS010000004">
    <property type="protein sequence ID" value="MFC5191409.1"/>
    <property type="molecule type" value="Genomic_DNA"/>
</dbReference>
<reference evidence="4" key="1">
    <citation type="journal article" date="2019" name="Int. J. Syst. Evol. Microbiol.">
        <title>The Global Catalogue of Microorganisms (GCM) 10K type strain sequencing project: providing services to taxonomists for standard genome sequencing and annotation.</title>
        <authorList>
            <consortium name="The Broad Institute Genomics Platform"/>
            <consortium name="The Broad Institute Genome Sequencing Center for Infectious Disease"/>
            <person name="Wu L."/>
            <person name="Ma J."/>
        </authorList>
    </citation>
    <scope>NUCLEOTIDE SEQUENCE [LARGE SCALE GENOMIC DNA]</scope>
    <source>
        <strain evidence="4">CGMCC 1.7030</strain>
    </source>
</reference>
<gene>
    <name evidence="3" type="ORF">ACFPIK_06490</name>
</gene>
<feature type="compositionally biased region" description="Gly residues" evidence="1">
    <location>
        <begin position="208"/>
        <end position="221"/>
    </location>
</feature>
<feature type="compositionally biased region" description="Gly residues" evidence="1">
    <location>
        <begin position="1121"/>
        <end position="1138"/>
    </location>
</feature>